<comment type="pathway">
    <text evidence="8">Cofactor biosynthesis; adenosylcobalamin biosynthesis; cob(II)yrinate a,c-diamide from sirohydrochlorin (anaerobic route): step 10/10.</text>
</comment>
<organism evidence="12 13">
    <name type="scientific">Halomarina halobia</name>
    <dbReference type="NCBI Taxonomy" id="3033386"/>
    <lineage>
        <taxon>Archaea</taxon>
        <taxon>Methanobacteriati</taxon>
        <taxon>Methanobacteriota</taxon>
        <taxon>Stenosarchaea group</taxon>
        <taxon>Halobacteria</taxon>
        <taxon>Halobacteriales</taxon>
        <taxon>Natronomonadaceae</taxon>
        <taxon>Halomarina</taxon>
    </lineage>
</organism>
<evidence type="ECO:0000256" key="6">
    <source>
        <dbReference type="ARBA" id="ARBA00022842"/>
    </source>
</evidence>
<dbReference type="NCBIfam" id="TIGR00379">
    <property type="entry name" value="cobB"/>
    <property type="match status" value="1"/>
</dbReference>
<dbReference type="InterPro" id="IPR004484">
    <property type="entry name" value="CbiA/CobB_synth"/>
</dbReference>
<evidence type="ECO:0000256" key="9">
    <source>
        <dbReference type="SAM" id="MobiDB-lite"/>
    </source>
</evidence>
<dbReference type="NCBIfam" id="NF002204">
    <property type="entry name" value="PRK01077.1"/>
    <property type="match status" value="1"/>
</dbReference>
<keyword evidence="3 8" id="KW-0436">Ligase</keyword>
<feature type="site" description="Increases nucleophilicity of active site Cys" evidence="8">
    <location>
        <position position="430"/>
    </location>
</feature>
<dbReference type="PANTHER" id="PTHR43873:SF1">
    <property type="entry name" value="COBYRINATE A,C-DIAMIDE SYNTHASE"/>
    <property type="match status" value="1"/>
</dbReference>
<keyword evidence="6 8" id="KW-0460">Magnesium</keyword>
<reference evidence="12 13" key="1">
    <citation type="journal article" date="2019" name="Int. J. Syst. Evol. Microbiol.">
        <title>The Global Catalogue of Microorganisms (GCM) 10K type strain sequencing project: providing services to taxonomists for standard genome sequencing and annotation.</title>
        <authorList>
            <consortium name="The Broad Institute Genomics Platform"/>
            <consortium name="The Broad Institute Genome Sequencing Center for Infectious Disease"/>
            <person name="Wu L."/>
            <person name="Ma J."/>
        </authorList>
    </citation>
    <scope>NUCLEOTIDE SEQUENCE [LARGE SCALE GENOMIC DNA]</scope>
    <source>
        <strain evidence="12 13">PSR21</strain>
    </source>
</reference>
<keyword evidence="7 8" id="KW-0315">Glutamine amidotransferase</keyword>
<evidence type="ECO:0000256" key="1">
    <source>
        <dbReference type="ARBA" id="ARBA00001946"/>
    </source>
</evidence>
<proteinExistence type="inferred from homology"/>
<dbReference type="InterPro" id="IPR011698">
    <property type="entry name" value="GATase_3"/>
</dbReference>
<name>A0ABD6A9L9_9EURY</name>
<evidence type="ECO:0000256" key="2">
    <source>
        <dbReference type="ARBA" id="ARBA00022573"/>
    </source>
</evidence>
<feature type="domain" description="CobQ/CobB/MinD/ParA nucleotide binding" evidence="10">
    <location>
        <begin position="4"/>
        <end position="199"/>
    </location>
</feature>
<comment type="domain">
    <text evidence="8">Comprises of two domains. The C-terminal domain contains the binding site for glutamine and catalyzes the hydrolysis of this substrate to glutamate and ammonia. The N-terminal domain is anticipated to bind ATP and cobyrinate and catalyzes the ultimate synthesis of the diamide product. The ammonia produced via the glutaminase domain is probably translocated to the adjacent domain via a molecular tunnel, where it reacts with an activated intermediate.</text>
</comment>
<dbReference type="GO" id="GO:0042242">
    <property type="term" value="F:cobyrinic acid a,c-diamide synthase activity"/>
    <property type="evidence" value="ECO:0007669"/>
    <property type="project" value="UniProtKB-UniRule"/>
</dbReference>
<gene>
    <name evidence="8" type="primary">cbiA</name>
    <name evidence="12" type="ORF">ACFQPE_09875</name>
</gene>
<dbReference type="InterPro" id="IPR029062">
    <property type="entry name" value="Class_I_gatase-like"/>
</dbReference>
<dbReference type="SUPFAM" id="SSF52540">
    <property type="entry name" value="P-loop containing nucleoside triphosphate hydrolases"/>
    <property type="match status" value="1"/>
</dbReference>
<keyword evidence="13" id="KW-1185">Reference proteome</keyword>
<dbReference type="GO" id="GO:0005524">
    <property type="term" value="F:ATP binding"/>
    <property type="evidence" value="ECO:0007669"/>
    <property type="project" value="UniProtKB-UniRule"/>
</dbReference>
<dbReference type="InterPro" id="IPR027417">
    <property type="entry name" value="P-loop_NTPase"/>
</dbReference>
<dbReference type="InterPro" id="IPR002586">
    <property type="entry name" value="CobQ/CobB/MinD/ParA_Nub-bd_dom"/>
</dbReference>
<evidence type="ECO:0000256" key="5">
    <source>
        <dbReference type="ARBA" id="ARBA00022840"/>
    </source>
</evidence>
<dbReference type="PANTHER" id="PTHR43873">
    <property type="entry name" value="COBYRINATE A,C-DIAMIDE SYNTHASE"/>
    <property type="match status" value="1"/>
</dbReference>
<dbReference type="GO" id="GO:0009236">
    <property type="term" value="P:cobalamin biosynthetic process"/>
    <property type="evidence" value="ECO:0007669"/>
    <property type="project" value="UniProtKB-UniRule"/>
</dbReference>
<dbReference type="Gene3D" id="3.40.50.880">
    <property type="match status" value="1"/>
</dbReference>
<dbReference type="Proteomes" id="UP001596547">
    <property type="component" value="Unassembled WGS sequence"/>
</dbReference>
<dbReference type="GeneID" id="79316244"/>
<comment type="miscellaneous">
    <text evidence="8">The a and c carboxylates of cobyrinate are activated for nucleophilic attack via formation of a phosphorylated intermediate by ATP. CbiA catalyzes first the amidation of the c-carboxylate, and then that of the a-carboxylate.</text>
</comment>
<comment type="similarity">
    <text evidence="8">Belongs to the CobB/CbiA family.</text>
</comment>
<evidence type="ECO:0000256" key="8">
    <source>
        <dbReference type="HAMAP-Rule" id="MF_00027"/>
    </source>
</evidence>
<dbReference type="Gene3D" id="3.40.50.300">
    <property type="entry name" value="P-loop containing nucleotide triphosphate hydrolases"/>
    <property type="match status" value="1"/>
</dbReference>
<feature type="active site" description="Nucleophile" evidence="8">
    <location>
        <position position="328"/>
    </location>
</feature>
<comment type="function">
    <text evidence="8">Catalyzes the ATP-dependent amidation of the two carboxylate groups at positions a and c of cobyrinate, using either L-glutamine or ammonia as the nitrogen source.</text>
</comment>
<dbReference type="CDD" id="cd03130">
    <property type="entry name" value="GATase1_CobB"/>
    <property type="match status" value="1"/>
</dbReference>
<evidence type="ECO:0000256" key="7">
    <source>
        <dbReference type="ARBA" id="ARBA00022962"/>
    </source>
</evidence>
<accession>A0ABD6A9L9</accession>
<comment type="catalytic activity">
    <reaction evidence="8">
        <text>cob(II)yrinate + 2 L-glutamine + 2 ATP + 2 H2O = cob(II)yrinate a,c diamide + 2 L-glutamate + 2 ADP + 2 phosphate + 2 H(+)</text>
        <dbReference type="Rhea" id="RHEA:26289"/>
        <dbReference type="ChEBI" id="CHEBI:15377"/>
        <dbReference type="ChEBI" id="CHEBI:15378"/>
        <dbReference type="ChEBI" id="CHEBI:29985"/>
        <dbReference type="ChEBI" id="CHEBI:30616"/>
        <dbReference type="ChEBI" id="CHEBI:43474"/>
        <dbReference type="ChEBI" id="CHEBI:58359"/>
        <dbReference type="ChEBI" id="CHEBI:58537"/>
        <dbReference type="ChEBI" id="CHEBI:58894"/>
        <dbReference type="ChEBI" id="CHEBI:456216"/>
        <dbReference type="EC" id="6.3.5.11"/>
    </reaction>
</comment>
<dbReference type="SUPFAM" id="SSF52317">
    <property type="entry name" value="Class I glutamine amidotransferase-like"/>
    <property type="match status" value="1"/>
</dbReference>
<sequence>MDGIVVAGTSSGVGKTVATLATLRALSAAGYEVQPAKAGPDFIDPSHHAAVAGRPSRTLDPWLEGEEGMRRNYYRGAADACGSRSSARSAGSTPVCVVEGMMGLYDGDVSTARVAALLDLPVVLVVDASAGMESVAATALGFREYAAHAGIDVDVVGLIAQRAHGGRHERGIREALPADIAYLGRLPPREDLEIPDRHLGLHMGDEAPLDREALSAAAEHLDAERVRELARAPPRPEPREKGPQTGARVAVARDDAFRFLYPATVERLRERAVVETFAPTAGDDLPECDGVYLPGGYPERHAAALSESPALETIRERAPEGLPVFGECGGLMALAETLEADGETHEMAGVLPADVRMCDRYRALDHVELLARRDAPTARAGETLRGHEFHYSEARPAGDARFAFDVARGRGIDGERDGLLEYRTLGTYAHVHAESGAFDRFVESL</sequence>
<feature type="compositionally biased region" description="Basic and acidic residues" evidence="9">
    <location>
        <begin position="229"/>
        <end position="242"/>
    </location>
</feature>
<feature type="domain" description="CobB/CobQ-like glutamine amidotransferase" evidence="11">
    <location>
        <begin position="248"/>
        <end position="437"/>
    </location>
</feature>
<feature type="region of interest" description="Disordered" evidence="9">
    <location>
        <begin position="229"/>
        <end position="248"/>
    </location>
</feature>
<evidence type="ECO:0000313" key="13">
    <source>
        <dbReference type="Proteomes" id="UP001596547"/>
    </source>
</evidence>
<evidence type="ECO:0000313" key="12">
    <source>
        <dbReference type="EMBL" id="MFC7317102.1"/>
    </source>
</evidence>
<evidence type="ECO:0000256" key="3">
    <source>
        <dbReference type="ARBA" id="ARBA00022598"/>
    </source>
</evidence>
<dbReference type="NCBIfam" id="NF010471">
    <property type="entry name" value="PRK13896.1"/>
    <property type="match status" value="1"/>
</dbReference>
<dbReference type="EC" id="6.3.5.11" evidence="8"/>
<evidence type="ECO:0000259" key="10">
    <source>
        <dbReference type="Pfam" id="PF01656"/>
    </source>
</evidence>
<dbReference type="EMBL" id="JBHTBF010000002">
    <property type="protein sequence ID" value="MFC7317102.1"/>
    <property type="molecule type" value="Genomic_DNA"/>
</dbReference>
<keyword evidence="5 8" id="KW-0067">ATP-binding</keyword>
<dbReference type="HAMAP" id="MF_00027">
    <property type="entry name" value="CobB_CbiA"/>
    <property type="match status" value="1"/>
</dbReference>
<protein>
    <recommendedName>
        <fullName evidence="8">Cobyrinate a,c-diamide synthase</fullName>
        <ecNumber evidence="8">6.3.5.11</ecNumber>
    </recommendedName>
    <alternativeName>
        <fullName evidence="8">Cobyrinic acid a,c-diamide synthetase</fullName>
    </alternativeName>
</protein>
<keyword evidence="2 8" id="KW-0169">Cobalamin biosynthesis</keyword>
<dbReference type="RefSeq" id="WP_276303642.1">
    <property type="nucleotide sequence ID" value="NZ_CP119992.1"/>
</dbReference>
<evidence type="ECO:0000259" key="11">
    <source>
        <dbReference type="Pfam" id="PF07685"/>
    </source>
</evidence>
<dbReference type="PROSITE" id="PS51274">
    <property type="entry name" value="GATASE_COBBQ"/>
    <property type="match status" value="1"/>
</dbReference>
<comment type="caution">
    <text evidence="12">The sequence shown here is derived from an EMBL/GenBank/DDBJ whole genome shotgun (WGS) entry which is preliminary data.</text>
</comment>
<evidence type="ECO:0000256" key="4">
    <source>
        <dbReference type="ARBA" id="ARBA00022741"/>
    </source>
</evidence>
<dbReference type="AlphaFoldDB" id="A0ABD6A9L9"/>
<dbReference type="PROSITE" id="PS51273">
    <property type="entry name" value="GATASE_TYPE_1"/>
    <property type="match status" value="1"/>
</dbReference>
<comment type="cofactor">
    <cofactor evidence="1 8">
        <name>Mg(2+)</name>
        <dbReference type="ChEBI" id="CHEBI:18420"/>
    </cofactor>
</comment>
<dbReference type="Pfam" id="PF01656">
    <property type="entry name" value="CbiA"/>
    <property type="match status" value="1"/>
</dbReference>
<keyword evidence="4 8" id="KW-0547">Nucleotide-binding</keyword>
<dbReference type="Pfam" id="PF07685">
    <property type="entry name" value="GATase_3"/>
    <property type="match status" value="1"/>
</dbReference>